<evidence type="ECO:0000313" key="3">
    <source>
        <dbReference type="Proteomes" id="UP000005237"/>
    </source>
</evidence>
<keyword evidence="3" id="KW-1185">Reference proteome</keyword>
<dbReference type="AlphaFoldDB" id="A0A8R1IHC2"/>
<feature type="compositionally biased region" description="Basic and acidic residues" evidence="1">
    <location>
        <begin position="31"/>
        <end position="56"/>
    </location>
</feature>
<reference evidence="2" key="2">
    <citation type="submission" date="2022-06" db="UniProtKB">
        <authorList>
            <consortium name="EnsemblMetazoa"/>
        </authorList>
    </citation>
    <scope>IDENTIFICATION</scope>
    <source>
        <strain evidence="2">DF5081</strain>
    </source>
</reference>
<protein>
    <submittedName>
        <fullName evidence="2">Uncharacterized protein</fullName>
    </submittedName>
</protein>
<accession>A0A8R1IHC2</accession>
<reference evidence="3" key="1">
    <citation type="submission" date="2010-08" db="EMBL/GenBank/DDBJ databases">
        <authorList>
            <consortium name="Caenorhabditis japonica Sequencing Consortium"/>
            <person name="Wilson R.K."/>
        </authorList>
    </citation>
    <scope>NUCLEOTIDE SEQUENCE [LARGE SCALE GENOMIC DNA]</scope>
    <source>
        <strain evidence="3">DF5081</strain>
    </source>
</reference>
<dbReference type="EnsemblMetazoa" id="CJA32905.1">
    <property type="protein sequence ID" value="CJA32905.1"/>
    <property type="gene ID" value="WBGene00208752"/>
</dbReference>
<evidence type="ECO:0000313" key="2">
    <source>
        <dbReference type="EnsemblMetazoa" id="CJA32905.1"/>
    </source>
</evidence>
<dbReference type="Proteomes" id="UP000005237">
    <property type="component" value="Unassembled WGS sequence"/>
</dbReference>
<evidence type="ECO:0000256" key="1">
    <source>
        <dbReference type="SAM" id="MobiDB-lite"/>
    </source>
</evidence>
<sequence>MFLRRPRDRLFNRLKLEKINRLIHRLIIEKSMNRNEPNEPLDSAHDYRGIKERKSNSENFQKLANQTTH</sequence>
<feature type="region of interest" description="Disordered" evidence="1">
    <location>
        <begin position="31"/>
        <end position="69"/>
    </location>
</feature>
<name>A0A8R1IHC2_CAEJA</name>
<feature type="compositionally biased region" description="Polar residues" evidence="1">
    <location>
        <begin position="57"/>
        <end position="69"/>
    </location>
</feature>
<organism evidence="2 3">
    <name type="scientific">Caenorhabditis japonica</name>
    <dbReference type="NCBI Taxonomy" id="281687"/>
    <lineage>
        <taxon>Eukaryota</taxon>
        <taxon>Metazoa</taxon>
        <taxon>Ecdysozoa</taxon>
        <taxon>Nematoda</taxon>
        <taxon>Chromadorea</taxon>
        <taxon>Rhabditida</taxon>
        <taxon>Rhabditina</taxon>
        <taxon>Rhabditomorpha</taxon>
        <taxon>Rhabditoidea</taxon>
        <taxon>Rhabditidae</taxon>
        <taxon>Peloderinae</taxon>
        <taxon>Caenorhabditis</taxon>
    </lineage>
</organism>
<proteinExistence type="predicted"/>